<dbReference type="GO" id="GO:0004659">
    <property type="term" value="F:prenyltransferase activity"/>
    <property type="evidence" value="ECO:0007669"/>
    <property type="project" value="TreeGrafter"/>
</dbReference>
<proteinExistence type="inferred from homology"/>
<evidence type="ECO:0000256" key="1">
    <source>
        <dbReference type="ARBA" id="ARBA00005179"/>
    </source>
</evidence>
<dbReference type="InterPro" id="IPR017795">
    <property type="entry name" value="ABBA_NscD-like"/>
</dbReference>
<feature type="binding site" evidence="4">
    <location>
        <position position="205"/>
    </location>
    <ligand>
        <name>dimethylallyl diphosphate</name>
        <dbReference type="ChEBI" id="CHEBI:57623"/>
    </ligand>
</feature>
<dbReference type="PANTHER" id="PTHR40627">
    <property type="entry name" value="INDOLE PRENYLTRANSFERASE TDIB-RELATED"/>
    <property type="match status" value="1"/>
</dbReference>
<comment type="similarity">
    <text evidence="2">Belongs to the tryptophan dimethylallyltransferase family.</text>
</comment>
<gene>
    <name evidence="6" type="ORF">FE257_010058</name>
</gene>
<feature type="region of interest" description="Disordered" evidence="5">
    <location>
        <begin position="1"/>
        <end position="22"/>
    </location>
</feature>
<dbReference type="InterPro" id="IPR033964">
    <property type="entry name" value="ABBA"/>
</dbReference>
<comment type="pathway">
    <text evidence="1">Secondary metabolite biosynthesis.</text>
</comment>
<dbReference type="SFLD" id="SFLDS00036">
    <property type="entry name" value="Aromatic_Prenyltransferase"/>
    <property type="match status" value="1"/>
</dbReference>
<accession>A0AAD4CWS4</accession>
<dbReference type="AlphaFoldDB" id="A0AAD4CWS4"/>
<keyword evidence="7" id="KW-1185">Reference proteome</keyword>
<comment type="caution">
    <text evidence="6">The sequence shown here is derived from an EMBL/GenBank/DDBJ whole genome shotgun (WGS) entry which is preliminary data.</text>
</comment>
<dbReference type="SFLD" id="SFLDG01162">
    <property type="entry name" value="I"/>
    <property type="match status" value="1"/>
</dbReference>
<feature type="compositionally biased region" description="Basic and acidic residues" evidence="5">
    <location>
        <begin position="1"/>
        <end position="12"/>
    </location>
</feature>
<feature type="binding site" evidence="4">
    <location>
        <position position="118"/>
    </location>
    <ligand>
        <name>dimethylallyl diphosphate</name>
        <dbReference type="ChEBI" id="CHEBI:57623"/>
    </ligand>
</feature>
<dbReference type="InterPro" id="IPR012148">
    <property type="entry name" value="ABBA_DMATS-like"/>
</dbReference>
<feature type="binding site" evidence="4">
    <location>
        <position position="272"/>
    </location>
    <ligand>
        <name>dimethylallyl diphosphate</name>
        <dbReference type="ChEBI" id="CHEBI:57623"/>
    </ligand>
</feature>
<evidence type="ECO:0000256" key="5">
    <source>
        <dbReference type="SAM" id="MobiDB-lite"/>
    </source>
</evidence>
<feature type="binding site" evidence="4">
    <location>
        <position position="270"/>
    </location>
    <ligand>
        <name>dimethylallyl diphosphate</name>
        <dbReference type="ChEBI" id="CHEBI:57623"/>
    </ligand>
</feature>
<keyword evidence="3" id="KW-0808">Transferase</keyword>
<dbReference type="PIRSF" id="PIRSF000509">
    <property type="entry name" value="Trp_DMAT"/>
    <property type="match status" value="1"/>
</dbReference>
<dbReference type="NCBIfam" id="TIGR03429">
    <property type="entry name" value="arom_pren_DMATS"/>
    <property type="match status" value="1"/>
</dbReference>
<name>A0AAD4CWS4_ASPNN</name>
<evidence type="ECO:0000256" key="3">
    <source>
        <dbReference type="ARBA" id="ARBA00022679"/>
    </source>
</evidence>
<feature type="binding site" evidence="4">
    <location>
        <position position="381"/>
    </location>
    <ligand>
        <name>dimethylallyl diphosphate</name>
        <dbReference type="ChEBI" id="CHEBI:57623"/>
    </ligand>
</feature>
<dbReference type="CDD" id="cd13929">
    <property type="entry name" value="PT-DMATS_CymD"/>
    <property type="match status" value="1"/>
</dbReference>
<reference evidence="6" key="2">
    <citation type="submission" date="2020-02" db="EMBL/GenBank/DDBJ databases">
        <authorList>
            <person name="Gilchrist C.L.M."/>
            <person name="Chooi Y.-H."/>
        </authorList>
    </citation>
    <scope>NUCLEOTIDE SEQUENCE</scope>
    <source>
        <strain evidence="6">MST-FP2251</strain>
    </source>
</reference>
<reference evidence="6" key="1">
    <citation type="journal article" date="2019" name="Beilstein J. Org. Chem.">
        <title>Nanangenines: drimane sesquiterpenoids as the dominant metabolite cohort of a novel Australian fungus, Aspergillus nanangensis.</title>
        <authorList>
            <person name="Lacey H.J."/>
            <person name="Gilchrist C.L.M."/>
            <person name="Crombie A."/>
            <person name="Kalaitzis J.A."/>
            <person name="Vuong D."/>
            <person name="Rutledge P.J."/>
            <person name="Turner P."/>
            <person name="Pitt J.I."/>
            <person name="Lacey E."/>
            <person name="Chooi Y.H."/>
            <person name="Piggott A.M."/>
        </authorList>
    </citation>
    <scope>NUCLEOTIDE SEQUENCE</scope>
    <source>
        <strain evidence="6">MST-FP2251</strain>
    </source>
</reference>
<dbReference type="EMBL" id="VCAU01000006">
    <property type="protein sequence ID" value="KAF9893888.1"/>
    <property type="molecule type" value="Genomic_DNA"/>
</dbReference>
<feature type="binding site" evidence="4">
    <location>
        <position position="203"/>
    </location>
    <ligand>
        <name>dimethylallyl diphosphate</name>
        <dbReference type="ChEBI" id="CHEBI:57623"/>
    </ligand>
</feature>
<evidence type="ECO:0000256" key="4">
    <source>
        <dbReference type="PIRSR" id="PIRSR000509-1"/>
    </source>
</evidence>
<dbReference type="Proteomes" id="UP001194746">
    <property type="component" value="Unassembled WGS sequence"/>
</dbReference>
<organism evidence="6 7">
    <name type="scientific">Aspergillus nanangensis</name>
    <dbReference type="NCBI Taxonomy" id="2582783"/>
    <lineage>
        <taxon>Eukaryota</taxon>
        <taxon>Fungi</taxon>
        <taxon>Dikarya</taxon>
        <taxon>Ascomycota</taxon>
        <taxon>Pezizomycotina</taxon>
        <taxon>Eurotiomycetes</taxon>
        <taxon>Eurotiomycetidae</taxon>
        <taxon>Eurotiales</taxon>
        <taxon>Aspergillaceae</taxon>
        <taxon>Aspergillus</taxon>
        <taxon>Aspergillus subgen. Circumdati</taxon>
    </lineage>
</organism>
<dbReference type="Pfam" id="PF11991">
    <property type="entry name" value="Trp_DMAT"/>
    <property type="match status" value="1"/>
</dbReference>
<evidence type="ECO:0000313" key="6">
    <source>
        <dbReference type="EMBL" id="KAF9893888.1"/>
    </source>
</evidence>
<feature type="binding site" evidence="4">
    <location>
        <position position="268"/>
    </location>
    <ligand>
        <name>dimethylallyl diphosphate</name>
        <dbReference type="ChEBI" id="CHEBI:57623"/>
    </ligand>
</feature>
<dbReference type="GO" id="GO:0009820">
    <property type="term" value="P:alkaloid metabolic process"/>
    <property type="evidence" value="ECO:0007669"/>
    <property type="project" value="InterPro"/>
</dbReference>
<evidence type="ECO:0000313" key="7">
    <source>
        <dbReference type="Proteomes" id="UP001194746"/>
    </source>
</evidence>
<evidence type="ECO:0000256" key="2">
    <source>
        <dbReference type="ARBA" id="ARBA00010209"/>
    </source>
</evidence>
<dbReference type="PANTHER" id="PTHR40627:SF4">
    <property type="entry name" value="PRENYLTRANSFERASE ASQH1-RELATED"/>
    <property type="match status" value="1"/>
</dbReference>
<sequence length="456" mass="51164">MDDLHLAQDMKHNPNPNNGPRSKAFDMISKLEPSRGPAHQHWWNLTGPQLASMLEEAAYAVERQLEILLFYYHWIVPYLRHMPSSDNTHNWQSLLPVTVVPLEYSWKWDTASEKPEVRLTIEAFSDLSGTRADPLNQAAVMELLHRTKAILPDLDQTWINHFCATLFDEDKNKYVQEESQSGMRLQSTMLVAFEFGRSTTTTKTYLSPRRPGQRGFAKLPEYMPALQALGGHNRALNTLLEFLRDSPQGGQLTPFGLSFDNVDPASSRLKLYFACPNTSYNALREVLTLGGRKLQSKAFDMEEKIRSIHSLAKALMMTEENLPDDKDIISTAAAAAALPQTQLSTTTATADIVAERAPLLAGFQYYFDIAPGADLPDIRFYAPIRKELVNDRAVAAVLTDWLKAQGRGRFSSNYVRMMEALAGGKELEECHGLHSFIGCLIRSDGELDVTSYILPG</sequence>
<feature type="binding site" evidence="4">
    <location>
        <position position="103"/>
    </location>
    <ligand>
        <name>L-tryptophan</name>
        <dbReference type="ChEBI" id="CHEBI:57912"/>
    </ligand>
</feature>
<protein>
    <submittedName>
        <fullName evidence="6">Uncharacterized protein</fullName>
    </submittedName>
</protein>